<sequence>MLASCAEPRHSGCNSWMIWKKMISTIVNESLSNNFINCNCNIKWVTTHGNSYSKNMLASCAEPTTFRLQQLDDLEEDDFDYCE</sequence>
<proteinExistence type="predicted"/>
<keyword evidence="2" id="KW-1185">Reference proteome</keyword>
<evidence type="ECO:0000313" key="1">
    <source>
        <dbReference type="EMBL" id="GIZ04318.1"/>
    </source>
</evidence>
<name>A0AAV4YAG6_CAEEX</name>
<dbReference type="Proteomes" id="UP001054945">
    <property type="component" value="Unassembled WGS sequence"/>
</dbReference>
<gene>
    <name evidence="1" type="ORF">CEXT_26011</name>
</gene>
<evidence type="ECO:0000313" key="2">
    <source>
        <dbReference type="Proteomes" id="UP001054945"/>
    </source>
</evidence>
<dbReference type="EMBL" id="BPLR01001718">
    <property type="protein sequence ID" value="GIZ04318.1"/>
    <property type="molecule type" value="Genomic_DNA"/>
</dbReference>
<dbReference type="AlphaFoldDB" id="A0AAV4YAG6"/>
<accession>A0AAV4YAG6</accession>
<comment type="caution">
    <text evidence="1">The sequence shown here is derived from an EMBL/GenBank/DDBJ whole genome shotgun (WGS) entry which is preliminary data.</text>
</comment>
<dbReference type="InterPro" id="IPR032675">
    <property type="entry name" value="LRR_dom_sf"/>
</dbReference>
<reference evidence="1 2" key="1">
    <citation type="submission" date="2021-06" db="EMBL/GenBank/DDBJ databases">
        <title>Caerostris extrusa draft genome.</title>
        <authorList>
            <person name="Kono N."/>
            <person name="Arakawa K."/>
        </authorList>
    </citation>
    <scope>NUCLEOTIDE SEQUENCE [LARGE SCALE GENOMIC DNA]</scope>
</reference>
<dbReference type="Gene3D" id="3.80.10.10">
    <property type="entry name" value="Ribonuclease Inhibitor"/>
    <property type="match status" value="1"/>
</dbReference>
<protein>
    <submittedName>
        <fullName evidence="1">Uncharacterized protein</fullName>
    </submittedName>
</protein>
<organism evidence="1 2">
    <name type="scientific">Caerostris extrusa</name>
    <name type="common">Bark spider</name>
    <name type="synonym">Caerostris bankana</name>
    <dbReference type="NCBI Taxonomy" id="172846"/>
    <lineage>
        <taxon>Eukaryota</taxon>
        <taxon>Metazoa</taxon>
        <taxon>Ecdysozoa</taxon>
        <taxon>Arthropoda</taxon>
        <taxon>Chelicerata</taxon>
        <taxon>Arachnida</taxon>
        <taxon>Araneae</taxon>
        <taxon>Araneomorphae</taxon>
        <taxon>Entelegynae</taxon>
        <taxon>Araneoidea</taxon>
        <taxon>Araneidae</taxon>
        <taxon>Caerostris</taxon>
    </lineage>
</organism>